<proteinExistence type="predicted"/>
<dbReference type="SUPFAM" id="SSF89095">
    <property type="entry name" value="GatB/YqeY motif"/>
    <property type="match status" value="1"/>
</dbReference>
<evidence type="ECO:0000313" key="1">
    <source>
        <dbReference type="EMBL" id="PIX28975.1"/>
    </source>
</evidence>
<dbReference type="InterPro" id="IPR003789">
    <property type="entry name" value="Asn/Gln_tRNA_amidoTrase-B-like"/>
</dbReference>
<dbReference type="Gene3D" id="1.10.1510.10">
    <property type="entry name" value="Uncharacterised protein YqeY/AIM41 PF09424, N-terminal domain"/>
    <property type="match status" value="1"/>
</dbReference>
<gene>
    <name evidence="1" type="ORF">COZ64_01370</name>
</gene>
<reference evidence="2" key="1">
    <citation type="submission" date="2017-09" db="EMBL/GenBank/DDBJ databases">
        <title>Depth-based differentiation of microbial function through sediment-hosted aquifers and enrichment of novel symbionts in the deep terrestrial subsurface.</title>
        <authorList>
            <person name="Probst A.J."/>
            <person name="Ladd B."/>
            <person name="Jarett J.K."/>
            <person name="Geller-Mcgrath D.E."/>
            <person name="Sieber C.M.K."/>
            <person name="Emerson J.B."/>
            <person name="Anantharaman K."/>
            <person name="Thomas B.C."/>
            <person name="Malmstrom R."/>
            <person name="Stieglmeier M."/>
            <person name="Klingl A."/>
            <person name="Woyke T."/>
            <person name="Ryan C.M."/>
            <person name="Banfield J.F."/>
        </authorList>
    </citation>
    <scope>NUCLEOTIDE SEQUENCE [LARGE SCALE GENOMIC DNA]</scope>
</reference>
<evidence type="ECO:0000313" key="2">
    <source>
        <dbReference type="Proteomes" id="UP000236842"/>
    </source>
</evidence>
<dbReference type="AlphaFoldDB" id="A0A2H9N522"/>
<dbReference type="Pfam" id="PF09424">
    <property type="entry name" value="YqeY"/>
    <property type="match status" value="1"/>
</dbReference>
<dbReference type="PANTHER" id="PTHR28055">
    <property type="entry name" value="ALTERED INHERITANCE OF MITOCHONDRIA PROTEIN 41, MITOCHONDRIAL"/>
    <property type="match status" value="1"/>
</dbReference>
<dbReference type="InterPro" id="IPR019004">
    <property type="entry name" value="YqeY/Aim41"/>
</dbReference>
<organism evidence="1 2">
    <name type="scientific">Candidatus Brennerbacteria bacterium CG_4_8_14_3_um_filter_43_14</name>
    <dbReference type="NCBI Taxonomy" id="1974521"/>
    <lineage>
        <taxon>Bacteria</taxon>
        <taxon>Candidatus Brenneribacteriota</taxon>
    </lineage>
</organism>
<dbReference type="GO" id="GO:0016884">
    <property type="term" value="F:carbon-nitrogen ligase activity, with glutamine as amido-N-donor"/>
    <property type="evidence" value="ECO:0007669"/>
    <property type="project" value="InterPro"/>
</dbReference>
<dbReference type="InterPro" id="IPR042184">
    <property type="entry name" value="YqeY/Aim41_N"/>
</dbReference>
<protein>
    <recommendedName>
        <fullName evidence="3">Glutamyl-tRNA amidotransferase</fullName>
    </recommendedName>
</protein>
<dbReference type="PANTHER" id="PTHR28055:SF1">
    <property type="entry name" value="ALTERED INHERITANCE OF MITOCHONDRIA PROTEIN 41, MITOCHONDRIAL"/>
    <property type="match status" value="1"/>
</dbReference>
<dbReference type="InterPro" id="IPR023168">
    <property type="entry name" value="GatB_Yqey_C_2"/>
</dbReference>
<comment type="caution">
    <text evidence="1">The sequence shown here is derived from an EMBL/GenBank/DDBJ whole genome shotgun (WGS) entry which is preliminary data.</text>
</comment>
<dbReference type="EMBL" id="PFIJ01000025">
    <property type="protein sequence ID" value="PIX28975.1"/>
    <property type="molecule type" value="Genomic_DNA"/>
</dbReference>
<dbReference type="Gene3D" id="1.10.10.410">
    <property type="match status" value="1"/>
</dbReference>
<evidence type="ECO:0008006" key="3">
    <source>
        <dbReference type="Google" id="ProtNLM"/>
    </source>
</evidence>
<name>A0A2H9N522_9BACT</name>
<sequence length="159" mass="18272">MALYDTIRQDMTNALKQKDEFRLGVLRMLVAALQNQEIEKHAKLVKSGKEPEPLNDEEVMAVIDRETKKRKEVAMGYEQAGRPDASSQEFAEAKILQMYLPERMHGDELRFAVKALYESVPETDRLQFGKVMQKISENLRGKADMSEVSVVLRELMQAR</sequence>
<accession>A0A2H9N522</accession>
<dbReference type="Proteomes" id="UP000236842">
    <property type="component" value="Unassembled WGS sequence"/>
</dbReference>